<name>A0A0J7L509_LASNI</name>
<proteinExistence type="predicted"/>
<evidence type="ECO:0000313" key="3">
    <source>
        <dbReference type="Proteomes" id="UP000036403"/>
    </source>
</evidence>
<dbReference type="Proteomes" id="UP000036403">
    <property type="component" value="Unassembled WGS sequence"/>
</dbReference>
<accession>A0A0J7L509</accession>
<evidence type="ECO:0000313" key="2">
    <source>
        <dbReference type="EMBL" id="KMQ97711.1"/>
    </source>
</evidence>
<sequence>MATLLALAVAGILAALYRKHSTGRPGSPKHAPIVCEPPNAGATTPVHPQTKQAVDDIDPDIIPNEYVARFCMASVNLSPERRPLTYTPVYKTPPQRRKKDRATDENASPEKRPIVQHDLDLPPDPMLTDCLPTPTLNYPQNHVPQQSTYNHPPTMADFKQMAMDAYNQRNNQNVSDYV</sequence>
<dbReference type="OrthoDB" id="6431884at2759"/>
<dbReference type="PaxDb" id="67767-A0A0J7L509"/>
<feature type="region of interest" description="Disordered" evidence="1">
    <location>
        <begin position="84"/>
        <end position="124"/>
    </location>
</feature>
<feature type="region of interest" description="Disordered" evidence="1">
    <location>
        <begin position="21"/>
        <end position="56"/>
    </location>
</feature>
<comment type="caution">
    <text evidence="2">The sequence shown here is derived from an EMBL/GenBank/DDBJ whole genome shotgun (WGS) entry which is preliminary data.</text>
</comment>
<protein>
    <submittedName>
        <fullName evidence="2">Hemicentin-2-like isoform 1 protein</fullName>
    </submittedName>
</protein>
<gene>
    <name evidence="2" type="ORF">RF55_1948</name>
</gene>
<dbReference type="EMBL" id="LBMM01000701">
    <property type="protein sequence ID" value="KMQ97711.1"/>
    <property type="molecule type" value="Genomic_DNA"/>
</dbReference>
<keyword evidence="3" id="KW-1185">Reference proteome</keyword>
<dbReference type="STRING" id="67767.A0A0J7L509"/>
<evidence type="ECO:0000256" key="1">
    <source>
        <dbReference type="SAM" id="MobiDB-lite"/>
    </source>
</evidence>
<organism evidence="2 3">
    <name type="scientific">Lasius niger</name>
    <name type="common">Black garden ant</name>
    <dbReference type="NCBI Taxonomy" id="67767"/>
    <lineage>
        <taxon>Eukaryota</taxon>
        <taxon>Metazoa</taxon>
        <taxon>Ecdysozoa</taxon>
        <taxon>Arthropoda</taxon>
        <taxon>Hexapoda</taxon>
        <taxon>Insecta</taxon>
        <taxon>Pterygota</taxon>
        <taxon>Neoptera</taxon>
        <taxon>Endopterygota</taxon>
        <taxon>Hymenoptera</taxon>
        <taxon>Apocrita</taxon>
        <taxon>Aculeata</taxon>
        <taxon>Formicoidea</taxon>
        <taxon>Formicidae</taxon>
        <taxon>Formicinae</taxon>
        <taxon>Lasius</taxon>
        <taxon>Lasius</taxon>
    </lineage>
</organism>
<dbReference type="AlphaFoldDB" id="A0A0J7L509"/>
<reference evidence="2 3" key="1">
    <citation type="submission" date="2015-04" db="EMBL/GenBank/DDBJ databases">
        <title>Lasius niger genome sequencing.</title>
        <authorList>
            <person name="Konorov E.A."/>
            <person name="Nikitin M.A."/>
            <person name="Kirill M.V."/>
            <person name="Chang P."/>
        </authorList>
    </citation>
    <scope>NUCLEOTIDE SEQUENCE [LARGE SCALE GENOMIC DNA]</scope>
    <source>
        <tissue evidence="2">Whole</tissue>
    </source>
</reference>
<feature type="compositionally biased region" description="Basic and acidic residues" evidence="1">
    <location>
        <begin position="101"/>
        <end position="120"/>
    </location>
</feature>